<keyword evidence="2" id="KW-0812">Transmembrane</keyword>
<comment type="caution">
    <text evidence="3">The sequence shown here is derived from an EMBL/GenBank/DDBJ whole genome shotgun (WGS) entry which is preliminary data.</text>
</comment>
<evidence type="ECO:0008006" key="5">
    <source>
        <dbReference type="Google" id="ProtNLM"/>
    </source>
</evidence>
<feature type="transmembrane region" description="Helical" evidence="2">
    <location>
        <begin position="185"/>
        <end position="205"/>
    </location>
</feature>
<proteinExistence type="predicted"/>
<evidence type="ECO:0000256" key="1">
    <source>
        <dbReference type="SAM" id="MobiDB-lite"/>
    </source>
</evidence>
<accession>A0A9P4X4L8</accession>
<evidence type="ECO:0000256" key="2">
    <source>
        <dbReference type="SAM" id="Phobius"/>
    </source>
</evidence>
<feature type="region of interest" description="Disordered" evidence="1">
    <location>
        <begin position="1"/>
        <end position="33"/>
    </location>
</feature>
<keyword evidence="2" id="KW-1133">Transmembrane helix</keyword>
<feature type="transmembrane region" description="Helical" evidence="2">
    <location>
        <begin position="55"/>
        <end position="79"/>
    </location>
</feature>
<keyword evidence="4" id="KW-1185">Reference proteome</keyword>
<dbReference type="InterPro" id="IPR010699">
    <property type="entry name" value="DUF1275"/>
</dbReference>
<name>A0A9P4X4L8_9HYPO</name>
<dbReference type="PANTHER" id="PTHR37488">
    <property type="entry name" value="DUF1275 DOMAIN-CONTAINING PROTEIN"/>
    <property type="match status" value="1"/>
</dbReference>
<dbReference type="AlphaFoldDB" id="A0A9P4X4L8"/>
<organism evidence="3 4">
    <name type="scientific">Trichoderma lentiforme</name>
    <dbReference type="NCBI Taxonomy" id="1567552"/>
    <lineage>
        <taxon>Eukaryota</taxon>
        <taxon>Fungi</taxon>
        <taxon>Dikarya</taxon>
        <taxon>Ascomycota</taxon>
        <taxon>Pezizomycotina</taxon>
        <taxon>Sordariomycetes</taxon>
        <taxon>Hypocreomycetidae</taxon>
        <taxon>Hypocreales</taxon>
        <taxon>Hypocreaceae</taxon>
        <taxon>Trichoderma</taxon>
    </lineage>
</organism>
<dbReference type="EMBL" id="QLNT01000023">
    <property type="protein sequence ID" value="KAF3060445.1"/>
    <property type="molecule type" value="Genomic_DNA"/>
</dbReference>
<gene>
    <name evidence="3" type="ORF">CFAM422_011128</name>
</gene>
<reference evidence="3 4" key="1">
    <citation type="submission" date="2018-06" db="EMBL/GenBank/DDBJ databases">
        <title>Genome analysis of cellulolytic fungus Trichoderma lentiforme CFAM-422.</title>
        <authorList>
            <person name="Steindorff A.S."/>
            <person name="Formighieri E.F."/>
            <person name="Midorikawa G.E.O."/>
            <person name="Tamietti M.S."/>
            <person name="Ramos E.Z."/>
            <person name="Silva A.S."/>
            <person name="Bon E.P.S."/>
            <person name="Mendes T.D."/>
            <person name="Damaso M.C.T."/>
            <person name="Favaro L.C.L."/>
        </authorList>
    </citation>
    <scope>NUCLEOTIDE SEQUENCE [LARGE SCALE GENOMIC DNA]</scope>
    <source>
        <strain evidence="3 4">CFAM-422</strain>
    </source>
</reference>
<feature type="compositionally biased region" description="Polar residues" evidence="1">
    <location>
        <begin position="1"/>
        <end position="10"/>
    </location>
</feature>
<protein>
    <recommendedName>
        <fullName evidence="5">DUF1275 domain protein</fullName>
    </recommendedName>
</protein>
<evidence type="ECO:0000313" key="4">
    <source>
        <dbReference type="Proteomes" id="UP000801864"/>
    </source>
</evidence>
<sequence length="298" mass="32541">MTTYGTTNGSAAAPNGPSGDEEQPLLRNGHSKPRSVVSRFRKQMTAEVSRSWADVVLLLCYVVTGLLDSASTQVWGAFVSMQTELKDWEPENANHLMSKHIGNTVYVGLGLASLIYPPTNARLYKSGISLFCFCIGSFLFARFHRYFSPKRRWVLCVSFAAQTLFIVAAALIVTLTTPSEDKDHVGWTVLAPLALVAFQSCGQAVTSRALKYNALTSVVLTSIYCDLFSDQDLFAFQNAERNRRAAAPTLLLVGAVLGGIFSHSSLGIAGALWTAAVLKAIMVITWFFWPAEPSDDEE</sequence>
<dbReference type="Pfam" id="PF06912">
    <property type="entry name" value="DUF1275"/>
    <property type="match status" value="1"/>
</dbReference>
<dbReference type="Proteomes" id="UP000801864">
    <property type="component" value="Unassembled WGS sequence"/>
</dbReference>
<keyword evidence="2" id="KW-0472">Membrane</keyword>
<feature type="transmembrane region" description="Helical" evidence="2">
    <location>
        <begin position="245"/>
        <end position="262"/>
    </location>
</feature>
<feature type="transmembrane region" description="Helical" evidence="2">
    <location>
        <begin position="153"/>
        <end position="173"/>
    </location>
</feature>
<feature type="transmembrane region" description="Helical" evidence="2">
    <location>
        <begin position="268"/>
        <end position="289"/>
    </location>
</feature>
<feature type="transmembrane region" description="Helical" evidence="2">
    <location>
        <begin position="123"/>
        <end position="141"/>
    </location>
</feature>
<evidence type="ECO:0000313" key="3">
    <source>
        <dbReference type="EMBL" id="KAF3060445.1"/>
    </source>
</evidence>
<dbReference type="PANTHER" id="PTHR37488:SF1">
    <property type="entry name" value="DUF1275 DOMAIN PROTEIN"/>
    <property type="match status" value="1"/>
</dbReference>